<dbReference type="OrthoDB" id="5215267at2759"/>
<name>A0A2P5HNT8_DIAHE</name>
<organism evidence="1 2">
    <name type="scientific">Diaporthe helianthi</name>
    <dbReference type="NCBI Taxonomy" id="158607"/>
    <lineage>
        <taxon>Eukaryota</taxon>
        <taxon>Fungi</taxon>
        <taxon>Dikarya</taxon>
        <taxon>Ascomycota</taxon>
        <taxon>Pezizomycotina</taxon>
        <taxon>Sordariomycetes</taxon>
        <taxon>Sordariomycetidae</taxon>
        <taxon>Diaporthales</taxon>
        <taxon>Diaporthaceae</taxon>
        <taxon>Diaporthe</taxon>
    </lineage>
</organism>
<keyword evidence="2" id="KW-1185">Reference proteome</keyword>
<dbReference type="EMBL" id="MAVT02001141">
    <property type="protein sequence ID" value="POS71895.1"/>
    <property type="molecule type" value="Genomic_DNA"/>
</dbReference>
<evidence type="ECO:0000313" key="1">
    <source>
        <dbReference type="EMBL" id="POS71895.1"/>
    </source>
</evidence>
<sequence length="401" mass="46597">MKSRVETQVDRDRLQADLRSVLRTRYEGDAARAVPELERNFQTVISIARIIRDTKWLTHRYSNDAWRRLHEVAERTTYHHEADTLSSRGLKTPPTINLTEREYFRFNRAFLRVEIYLLTKFWTNRQGQRHMLDMGEVIQDYVPHRSSVLFKHQFGSCMRYIFHALRVFLKKMARDLGAPELPTRDDLQWVPGMYEPADYLYKDVGTITPQGQPNIDFARRSVSEEQRFLLWMCESGIGPLSGMHGHDDSSRRDKLLSLFGQRWSWDTVELTHRVTRYDVGIDRRVALGDPHRNRHPVKSLYGSDASPRYGERSSPWACACAFLKWTYCSADREDLSVMQRQGLKLSWYACGLLGYDTDGAMGIIVVAPPTREDALPTTINPKGVIPHGHDYMLDLERYGVL</sequence>
<proteinExistence type="predicted"/>
<protein>
    <submittedName>
        <fullName evidence="1">Uncharacterized protein</fullName>
    </submittedName>
</protein>
<dbReference type="InParanoid" id="A0A2P5HNT8"/>
<evidence type="ECO:0000313" key="2">
    <source>
        <dbReference type="Proteomes" id="UP000094444"/>
    </source>
</evidence>
<dbReference type="AlphaFoldDB" id="A0A2P5HNT8"/>
<comment type="caution">
    <text evidence="1">The sequence shown here is derived from an EMBL/GenBank/DDBJ whole genome shotgun (WGS) entry which is preliminary data.</text>
</comment>
<gene>
    <name evidence="1" type="ORF">DHEL01_v209714</name>
</gene>
<reference evidence="1" key="1">
    <citation type="submission" date="2017-09" db="EMBL/GenBank/DDBJ databases">
        <title>Polyketide synthases of a Diaporthe helianthi virulent isolate.</title>
        <authorList>
            <person name="Baroncelli R."/>
        </authorList>
    </citation>
    <scope>NUCLEOTIDE SEQUENCE [LARGE SCALE GENOMIC DNA]</scope>
    <source>
        <strain evidence="1">7/96</strain>
    </source>
</reference>
<accession>A0A2P5HNT8</accession>
<dbReference type="Proteomes" id="UP000094444">
    <property type="component" value="Unassembled WGS sequence"/>
</dbReference>